<gene>
    <name evidence="1" type="ORF">CCAX7_65560</name>
</gene>
<dbReference type="EMBL" id="AP025739">
    <property type="protein sequence ID" value="BDI34505.1"/>
    <property type="molecule type" value="Genomic_DNA"/>
</dbReference>
<dbReference type="KEGG" id="ccot:CCAX7_65560"/>
<keyword evidence="2" id="KW-1185">Reference proteome</keyword>
<proteinExistence type="predicted"/>
<evidence type="ECO:0000313" key="2">
    <source>
        <dbReference type="Proteomes" id="UP000287394"/>
    </source>
</evidence>
<dbReference type="AlphaFoldDB" id="A0A402CR48"/>
<sequence length="176" mass="17464">MTIGDILAVIAAVLATAGAWGALVLMVGLLCPARTERARAAIVERPGRCFAQGLGVAVVLGVLGIIVGQSAAGPLKIIAGALWGSLALMAALGGAAIAQIAGERIGNVGSHMAPFAQRTRAVALFVGAGLTPIVGWFVVTPVAALIGIGAAVSALKAQDRVSEPVAATPVFGEIVR</sequence>
<reference evidence="1 2" key="1">
    <citation type="journal article" date="2019" name="Int. J. Syst. Evol. Microbiol.">
        <title>Capsulimonas corticalis gen. nov., sp. nov., an aerobic capsulated bacterium, of a novel bacterial order, Capsulimonadales ord. nov., of the class Armatimonadia of the phylum Armatimonadetes.</title>
        <authorList>
            <person name="Li J."/>
            <person name="Kudo C."/>
            <person name="Tonouchi A."/>
        </authorList>
    </citation>
    <scope>NUCLEOTIDE SEQUENCE [LARGE SCALE GENOMIC DNA]</scope>
    <source>
        <strain evidence="1 2">AX-7</strain>
    </source>
</reference>
<dbReference type="RefSeq" id="WP_165863964.1">
    <property type="nucleotide sequence ID" value="NZ_AP025739.1"/>
</dbReference>
<dbReference type="Proteomes" id="UP000287394">
    <property type="component" value="Chromosome"/>
</dbReference>
<evidence type="ECO:0000313" key="1">
    <source>
        <dbReference type="EMBL" id="BDI34505.1"/>
    </source>
</evidence>
<name>A0A402CR48_9BACT</name>
<accession>A0A402CR48</accession>
<organism evidence="1 2">
    <name type="scientific">Capsulimonas corticalis</name>
    <dbReference type="NCBI Taxonomy" id="2219043"/>
    <lineage>
        <taxon>Bacteria</taxon>
        <taxon>Bacillati</taxon>
        <taxon>Armatimonadota</taxon>
        <taxon>Armatimonadia</taxon>
        <taxon>Capsulimonadales</taxon>
        <taxon>Capsulimonadaceae</taxon>
        <taxon>Capsulimonas</taxon>
    </lineage>
</organism>
<protein>
    <submittedName>
        <fullName evidence="1">Uncharacterized protein</fullName>
    </submittedName>
</protein>